<dbReference type="GO" id="GO:0003964">
    <property type="term" value="F:RNA-directed DNA polymerase activity"/>
    <property type="evidence" value="ECO:0007669"/>
    <property type="project" value="UniProtKB-KW"/>
</dbReference>
<sequence length="110" mass="12273">MYHPPNQGYLPDSFLDLAAASVPSLFIGDLNVKHTIWGCSANNSRGCTADNRALLFLNEGFPTYHSFRYNTAEALDIALTRADVFPFCHWSVLGNIGSDYLFIKIELKKS</sequence>
<dbReference type="AlphaFoldDB" id="A0A8X6IDS3"/>
<dbReference type="Proteomes" id="UP000886998">
    <property type="component" value="Unassembled WGS sequence"/>
</dbReference>
<keyword evidence="2" id="KW-0548">Nucleotidyltransferase</keyword>
<evidence type="ECO:0000313" key="2">
    <source>
        <dbReference type="EMBL" id="GFS38993.1"/>
    </source>
</evidence>
<dbReference type="Gene3D" id="3.60.10.10">
    <property type="entry name" value="Endonuclease/exonuclease/phosphatase"/>
    <property type="match status" value="1"/>
</dbReference>
<dbReference type="InterPro" id="IPR036691">
    <property type="entry name" value="Endo/exonu/phosph_ase_sf"/>
</dbReference>
<organism evidence="2 3">
    <name type="scientific">Trichonephila inaurata madagascariensis</name>
    <dbReference type="NCBI Taxonomy" id="2747483"/>
    <lineage>
        <taxon>Eukaryota</taxon>
        <taxon>Metazoa</taxon>
        <taxon>Ecdysozoa</taxon>
        <taxon>Arthropoda</taxon>
        <taxon>Chelicerata</taxon>
        <taxon>Arachnida</taxon>
        <taxon>Araneae</taxon>
        <taxon>Araneomorphae</taxon>
        <taxon>Entelegynae</taxon>
        <taxon>Araneoidea</taxon>
        <taxon>Nephilidae</taxon>
        <taxon>Trichonephila</taxon>
        <taxon>Trichonephila inaurata</taxon>
    </lineage>
</organism>
<dbReference type="Pfam" id="PF14529">
    <property type="entry name" value="Exo_endo_phos_2"/>
    <property type="match status" value="1"/>
</dbReference>
<protein>
    <submittedName>
        <fullName evidence="2">RNA-directed DNA polymerase from mobile element jockey</fullName>
    </submittedName>
</protein>
<dbReference type="OrthoDB" id="6538096at2759"/>
<gene>
    <name evidence="2" type="ORF">TNIN_404081</name>
</gene>
<keyword evidence="2" id="KW-0808">Transferase</keyword>
<dbReference type="EMBL" id="BMAV01025163">
    <property type="protein sequence ID" value="GFS38993.1"/>
    <property type="molecule type" value="Genomic_DNA"/>
</dbReference>
<dbReference type="InterPro" id="IPR005135">
    <property type="entry name" value="Endo/exonuclease/phosphatase"/>
</dbReference>
<accession>A0A8X6IDS3</accession>
<reference evidence="2" key="1">
    <citation type="submission" date="2020-08" db="EMBL/GenBank/DDBJ databases">
        <title>Multicomponent nature underlies the extraordinary mechanical properties of spider dragline silk.</title>
        <authorList>
            <person name="Kono N."/>
            <person name="Nakamura H."/>
            <person name="Mori M."/>
            <person name="Yoshida Y."/>
            <person name="Ohtoshi R."/>
            <person name="Malay A.D."/>
            <person name="Moran D.A.P."/>
            <person name="Tomita M."/>
            <person name="Numata K."/>
            <person name="Arakawa K."/>
        </authorList>
    </citation>
    <scope>NUCLEOTIDE SEQUENCE</scope>
</reference>
<comment type="caution">
    <text evidence="2">The sequence shown here is derived from an EMBL/GenBank/DDBJ whole genome shotgun (WGS) entry which is preliminary data.</text>
</comment>
<keyword evidence="3" id="KW-1185">Reference proteome</keyword>
<evidence type="ECO:0000259" key="1">
    <source>
        <dbReference type="Pfam" id="PF14529"/>
    </source>
</evidence>
<evidence type="ECO:0000313" key="3">
    <source>
        <dbReference type="Proteomes" id="UP000886998"/>
    </source>
</evidence>
<dbReference type="SUPFAM" id="SSF56219">
    <property type="entry name" value="DNase I-like"/>
    <property type="match status" value="1"/>
</dbReference>
<keyword evidence="2" id="KW-0695">RNA-directed DNA polymerase</keyword>
<proteinExistence type="predicted"/>
<name>A0A8X6IDS3_9ARAC</name>
<feature type="domain" description="Endonuclease/exonuclease/phosphatase" evidence="1">
    <location>
        <begin position="1"/>
        <end position="103"/>
    </location>
</feature>